<gene>
    <name evidence="3" type="ORF">COV72_04235</name>
</gene>
<proteinExistence type="inferred from homology"/>
<evidence type="ECO:0000313" key="3">
    <source>
        <dbReference type="EMBL" id="PIQ89216.1"/>
    </source>
</evidence>
<dbReference type="Pfam" id="PF03364">
    <property type="entry name" value="Polyketide_cyc"/>
    <property type="match status" value="1"/>
</dbReference>
<reference evidence="3 4" key="1">
    <citation type="submission" date="2017-09" db="EMBL/GenBank/DDBJ databases">
        <title>Depth-based differentiation of microbial function through sediment-hosted aquifers and enrichment of novel symbionts in the deep terrestrial subsurface.</title>
        <authorList>
            <person name="Probst A.J."/>
            <person name="Ladd B."/>
            <person name="Jarett J.K."/>
            <person name="Geller-Mcgrath D.E."/>
            <person name="Sieber C.M."/>
            <person name="Emerson J.B."/>
            <person name="Anantharaman K."/>
            <person name="Thomas B.C."/>
            <person name="Malmstrom R."/>
            <person name="Stieglmeier M."/>
            <person name="Klingl A."/>
            <person name="Woyke T."/>
            <person name="Ryan C.M."/>
            <person name="Banfield J.F."/>
        </authorList>
    </citation>
    <scope>NUCLEOTIDE SEQUENCE [LARGE SCALE GENOMIC DNA]</scope>
    <source>
        <strain evidence="3">CG11_big_fil_rev_8_21_14_0_20_42_13</strain>
    </source>
</reference>
<accession>A0A2H0LXW2</accession>
<feature type="domain" description="Coenzyme Q-binding protein COQ10 START" evidence="2">
    <location>
        <begin position="10"/>
        <end position="116"/>
    </location>
</feature>
<evidence type="ECO:0000259" key="2">
    <source>
        <dbReference type="Pfam" id="PF03364"/>
    </source>
</evidence>
<name>A0A2H0LXW2_9BACT</name>
<dbReference type="InterPro" id="IPR005031">
    <property type="entry name" value="COQ10_START"/>
</dbReference>
<dbReference type="Gene3D" id="3.30.530.20">
    <property type="match status" value="1"/>
</dbReference>
<sequence length="150" mass="17732">MGHTCNSILINAPYDKVYDISNDIPRWTELFGTEYKEAKIVKKEGNKITFRLTDDEGNSWQSFRMLYKENHLAYAEKEDPKFPFEYMKIIWLYTPTPEGIIMSWIQHFTMDKKAKYNDEQVEGFINKHSQDNLKIFKRVIEEEAGAKAHA</sequence>
<dbReference type="SUPFAM" id="SSF55961">
    <property type="entry name" value="Bet v1-like"/>
    <property type="match status" value="1"/>
</dbReference>
<dbReference type="Proteomes" id="UP000229641">
    <property type="component" value="Unassembled WGS sequence"/>
</dbReference>
<organism evidence="3 4">
    <name type="scientific">Candidatus Ghiorseimicrobium undicola</name>
    <dbReference type="NCBI Taxonomy" id="1974746"/>
    <lineage>
        <taxon>Bacteria</taxon>
        <taxon>Pseudomonadati</taxon>
        <taxon>Candidatus Omnitrophota</taxon>
        <taxon>Candidatus Ghiorseimicrobium</taxon>
    </lineage>
</organism>
<evidence type="ECO:0000256" key="1">
    <source>
        <dbReference type="ARBA" id="ARBA00008918"/>
    </source>
</evidence>
<comment type="similarity">
    <text evidence="1">Belongs to the ribosome association toxin RatA family.</text>
</comment>
<dbReference type="InterPro" id="IPR023393">
    <property type="entry name" value="START-like_dom_sf"/>
</dbReference>
<evidence type="ECO:0000313" key="4">
    <source>
        <dbReference type="Proteomes" id="UP000229641"/>
    </source>
</evidence>
<dbReference type="AlphaFoldDB" id="A0A2H0LXW2"/>
<comment type="caution">
    <text evidence="3">The sequence shown here is derived from an EMBL/GenBank/DDBJ whole genome shotgun (WGS) entry which is preliminary data.</text>
</comment>
<protein>
    <submittedName>
        <fullName evidence="3">Polyketide cyclase</fullName>
    </submittedName>
</protein>
<dbReference type="EMBL" id="PCWA01000064">
    <property type="protein sequence ID" value="PIQ89216.1"/>
    <property type="molecule type" value="Genomic_DNA"/>
</dbReference>